<dbReference type="AlphaFoldDB" id="A0A3G6YKI0"/>
<evidence type="ECO:0000313" key="2">
    <source>
        <dbReference type="Proteomes" id="UP000254410"/>
    </source>
</evidence>
<dbReference type="Proteomes" id="UP000254410">
    <property type="component" value="Chromosome"/>
</dbReference>
<name>A0A3G6YKI0_ACIPI</name>
<gene>
    <name evidence="1" type="ORF">DKE52_012595</name>
</gene>
<reference evidence="1 2" key="1">
    <citation type="submission" date="2018-11" db="EMBL/GenBank/DDBJ databases">
        <authorList>
            <person name="Kuo S.-C."/>
            <person name="Chen F.-J."/>
            <person name="Liao Y.-C."/>
        </authorList>
    </citation>
    <scope>NUCLEOTIDE SEQUENCE [LARGE SCALE GENOMIC DNA]</scope>
    <source>
        <strain evidence="1 2">2014S06-099</strain>
    </source>
</reference>
<reference evidence="1 2" key="2">
    <citation type="submission" date="2018-12" db="EMBL/GenBank/DDBJ databases">
        <title>Molecular Epidemiology of Emerging Carbapenem-Resistance in Acinetobacter nosocomialis and Acinetobacter pittii in Taiwan, 2010-2014.</title>
        <authorList>
            <person name="Huang W.-C."/>
            <person name="Wang H.-Y."/>
            <person name="Lai J.-F."/>
            <person name="Lauderdale T.-L."/>
            <person name="Sytwu H.-K."/>
        </authorList>
    </citation>
    <scope>NUCLEOTIDE SEQUENCE [LARGE SCALE GENOMIC DNA]</scope>
    <source>
        <strain evidence="1 2">2014S06-099</strain>
    </source>
</reference>
<evidence type="ECO:0000313" key="1">
    <source>
        <dbReference type="EMBL" id="AZC00757.1"/>
    </source>
</evidence>
<dbReference type="EMBL" id="CP033540">
    <property type="protein sequence ID" value="AZC00757.1"/>
    <property type="molecule type" value="Genomic_DNA"/>
</dbReference>
<accession>A0A3G6YKI0</accession>
<organism evidence="1 2">
    <name type="scientific">Acinetobacter pittii</name>
    <name type="common">Acinetobacter genomosp. 3</name>
    <dbReference type="NCBI Taxonomy" id="48296"/>
    <lineage>
        <taxon>Bacteria</taxon>
        <taxon>Pseudomonadati</taxon>
        <taxon>Pseudomonadota</taxon>
        <taxon>Gammaproteobacteria</taxon>
        <taxon>Moraxellales</taxon>
        <taxon>Moraxellaceae</taxon>
        <taxon>Acinetobacter</taxon>
        <taxon>Acinetobacter calcoaceticus/baumannii complex</taxon>
    </lineage>
</organism>
<protein>
    <submittedName>
        <fullName evidence="1">Uncharacterized protein</fullName>
    </submittedName>
</protein>
<sequence>MCECQNVGEFFVCPDSFSNIFSNSYEMKNRFPDYIIEEAPCEETRPKFDYGEFYYVCSECEQAWYFECYPDTPTTPIFGIKLSDVNQTLSQNRINSIKQFLVVLAHEGFSENKCINKGCMDYSLNGINVCLNHFGYKFSTC</sequence>
<proteinExistence type="predicted"/>